<evidence type="ECO:0000313" key="1">
    <source>
        <dbReference type="EMBL" id="GAJ46286.1"/>
    </source>
</evidence>
<proteinExistence type="predicted"/>
<dbReference type="EMBL" id="BAUP01000080">
    <property type="protein sequence ID" value="GAJ46286.1"/>
    <property type="molecule type" value="Genomic_DNA"/>
</dbReference>
<dbReference type="Proteomes" id="UP000024842">
    <property type="component" value="Unassembled WGS sequence"/>
</dbReference>
<accession>A0A023DXW5</accession>
<name>A0A023DXW5_9PROT</name>
<gene>
    <name evidence="1" type="ORF">HE1_00614</name>
</gene>
<protein>
    <submittedName>
        <fullName evidence="1">Uncharacterized protein</fullName>
    </submittedName>
</protein>
<dbReference type="AlphaFoldDB" id="A0A023DXW5"/>
<keyword evidence="2" id="KW-1185">Reference proteome</keyword>
<comment type="caution">
    <text evidence="1">The sequence shown here is derived from an EMBL/GenBank/DDBJ whole genome shotgun (WGS) entry which is preliminary data.</text>
</comment>
<dbReference type="STRING" id="1427503.HE1_00614"/>
<dbReference type="RefSeq" id="WP_242837186.1">
    <property type="nucleotide sequence ID" value="NZ_BAUP01000080.1"/>
</dbReference>
<organism evidence="1 2">
    <name type="scientific">Holospora elegans E1</name>
    <dbReference type="NCBI Taxonomy" id="1427503"/>
    <lineage>
        <taxon>Bacteria</taxon>
        <taxon>Pseudomonadati</taxon>
        <taxon>Pseudomonadota</taxon>
        <taxon>Alphaproteobacteria</taxon>
        <taxon>Holosporales</taxon>
        <taxon>Holosporaceae</taxon>
        <taxon>Holospora</taxon>
    </lineage>
</organism>
<evidence type="ECO:0000313" key="2">
    <source>
        <dbReference type="Proteomes" id="UP000024842"/>
    </source>
</evidence>
<reference evidence="1 2" key="1">
    <citation type="journal article" date="2014" name="FEMS Microbiol. Lett.">
        <title>Draft genome sequences of three Holospora species (Holospora obtusa, Holospora undulata, and Holospora elegans), endonuclear symbiotic bacteria of the ciliate Paramecium caudatum.</title>
        <authorList>
            <person name="Dohra H."/>
            <person name="Tanaka K."/>
            <person name="Suzuki T."/>
            <person name="Fujishima M."/>
            <person name="Suzuki H."/>
        </authorList>
    </citation>
    <scope>NUCLEOTIDE SEQUENCE [LARGE SCALE GENOMIC DNA]</scope>
    <source>
        <strain evidence="1 2">E1</strain>
    </source>
</reference>
<sequence length="50" mass="6156">MNFCIIKKRSKKIWIFKAWIFKVYDRAGKRLIDWEFGDRLSQNSNDFLND</sequence>